<feature type="transmembrane region" description="Helical" evidence="7">
    <location>
        <begin position="212"/>
        <end position="245"/>
    </location>
</feature>
<dbReference type="PANTHER" id="PTHR48090">
    <property type="entry name" value="UNDECAPRENYL-PHOSPHATE 4-DEOXY-4-FORMAMIDO-L-ARABINOSE TRANSFERASE-RELATED"/>
    <property type="match status" value="1"/>
</dbReference>
<gene>
    <name evidence="9" type="ORF">BJP36_26750</name>
</gene>
<dbReference type="CDD" id="cd04187">
    <property type="entry name" value="DPM1_like_bac"/>
    <property type="match status" value="1"/>
</dbReference>
<keyword evidence="2" id="KW-0328">Glycosyltransferase</keyword>
<evidence type="ECO:0000256" key="1">
    <source>
        <dbReference type="ARBA" id="ARBA00004141"/>
    </source>
</evidence>
<keyword evidence="5 7" id="KW-1133">Transmembrane helix</keyword>
<accession>A0A1D9G5R1</accession>
<evidence type="ECO:0000313" key="9">
    <source>
        <dbReference type="EMBL" id="AOY82977.1"/>
    </source>
</evidence>
<evidence type="ECO:0000313" key="10">
    <source>
        <dbReference type="Proteomes" id="UP000176944"/>
    </source>
</evidence>
<dbReference type="Pfam" id="PF00535">
    <property type="entry name" value="Glycos_transf_2"/>
    <property type="match status" value="1"/>
</dbReference>
<comment type="subcellular location">
    <subcellularLocation>
        <location evidence="1">Membrane</location>
        <topology evidence="1">Multi-pass membrane protein</topology>
    </subcellularLocation>
</comment>
<protein>
    <submittedName>
        <fullName evidence="9">Glycosyltransferase family 2 protein</fullName>
    </submittedName>
</protein>
<feature type="transmembrane region" description="Helical" evidence="7">
    <location>
        <begin position="265"/>
        <end position="288"/>
    </location>
</feature>
<evidence type="ECO:0000256" key="4">
    <source>
        <dbReference type="ARBA" id="ARBA00022692"/>
    </source>
</evidence>
<reference evidence="10" key="1">
    <citation type="submission" date="2016-10" db="EMBL/GenBank/DDBJ databases">
        <title>Comparative genomics uncovers the prolific and rare metabolic potential of the cyanobacterial genus Moorea.</title>
        <authorList>
            <person name="Leao T."/>
            <person name="Castelao G."/>
            <person name="Korobeynikov A."/>
            <person name="Monroe E.A."/>
            <person name="Podell S."/>
            <person name="Glukhov E."/>
            <person name="Allen E."/>
            <person name="Gerwick W.H."/>
            <person name="Gerwick L."/>
        </authorList>
    </citation>
    <scope>NUCLEOTIDE SEQUENCE [LARGE SCALE GENOMIC DNA]</scope>
    <source>
        <strain evidence="10">JHB</strain>
    </source>
</reference>
<dbReference type="InterPro" id="IPR029044">
    <property type="entry name" value="Nucleotide-diphossugar_trans"/>
</dbReference>
<dbReference type="EMBL" id="CP017708">
    <property type="protein sequence ID" value="AOY82977.1"/>
    <property type="molecule type" value="Genomic_DNA"/>
</dbReference>
<dbReference type="GO" id="GO:0016757">
    <property type="term" value="F:glycosyltransferase activity"/>
    <property type="evidence" value="ECO:0007669"/>
    <property type="project" value="UniProtKB-KW"/>
</dbReference>
<name>A0A1D9G5R1_MOOP1</name>
<dbReference type="InterPro" id="IPR050256">
    <property type="entry name" value="Glycosyltransferase_2"/>
</dbReference>
<feature type="domain" description="Glycosyltransferase 2-like" evidence="8">
    <location>
        <begin position="4"/>
        <end position="136"/>
    </location>
</feature>
<evidence type="ECO:0000259" key="8">
    <source>
        <dbReference type="Pfam" id="PF00535"/>
    </source>
</evidence>
<dbReference type="AlphaFoldDB" id="A0A1D9G5R1"/>
<keyword evidence="6 7" id="KW-0472">Membrane</keyword>
<organism evidence="9 10">
    <name type="scientific">Moorena producens (strain JHB)</name>
    <dbReference type="NCBI Taxonomy" id="1454205"/>
    <lineage>
        <taxon>Bacteria</taxon>
        <taxon>Bacillati</taxon>
        <taxon>Cyanobacteriota</taxon>
        <taxon>Cyanophyceae</taxon>
        <taxon>Coleofasciculales</taxon>
        <taxon>Coleofasciculaceae</taxon>
        <taxon>Moorena</taxon>
    </lineage>
</organism>
<dbReference type="PANTHER" id="PTHR48090:SF1">
    <property type="entry name" value="PROPHAGE BACTOPRENOL GLUCOSYL TRANSFERASE HOMOLOG"/>
    <property type="match status" value="1"/>
</dbReference>
<sequence length="308" mass="35051">MKISIVIPVYEEEKNLKVLIHEISDQFIKINIKSEYEIIIIDDGSYDKTWSILQVLSRDYSEIKARKLSRNFGKEAALSAGLDLARGEAVIVMDGDMQHPPSLIPELIRVWHETGCDIVEAVKVDRGKESVWNKISAKLFYWIMNKLSGYDLRGASDYKLLDQKVIQAWRKMGESNLFFRGMTVWLGFQKIQIPFKVSHRVRGQSKFSILKLFNLSITGLTAFSSFPLHIVTILGIVFLIFSVILGFQTLYLKIIGEAVTGFTTVILLLLVIGSFLMISLGIMGTYVAKIYEEVKSRPRYIVTDTINE</sequence>
<proteinExistence type="predicted"/>
<dbReference type="Proteomes" id="UP000176944">
    <property type="component" value="Chromosome"/>
</dbReference>
<evidence type="ECO:0000256" key="7">
    <source>
        <dbReference type="SAM" id="Phobius"/>
    </source>
</evidence>
<evidence type="ECO:0000256" key="2">
    <source>
        <dbReference type="ARBA" id="ARBA00022676"/>
    </source>
</evidence>
<evidence type="ECO:0000256" key="6">
    <source>
        <dbReference type="ARBA" id="ARBA00023136"/>
    </source>
</evidence>
<dbReference type="InterPro" id="IPR001173">
    <property type="entry name" value="Glyco_trans_2-like"/>
</dbReference>
<keyword evidence="4 7" id="KW-0812">Transmembrane</keyword>
<keyword evidence="3" id="KW-0808">Transferase</keyword>
<evidence type="ECO:0000256" key="5">
    <source>
        <dbReference type="ARBA" id="ARBA00022989"/>
    </source>
</evidence>
<dbReference type="SUPFAM" id="SSF53448">
    <property type="entry name" value="Nucleotide-diphospho-sugar transferases"/>
    <property type="match status" value="1"/>
</dbReference>
<evidence type="ECO:0000256" key="3">
    <source>
        <dbReference type="ARBA" id="ARBA00022679"/>
    </source>
</evidence>
<dbReference type="GO" id="GO:0005886">
    <property type="term" value="C:plasma membrane"/>
    <property type="evidence" value="ECO:0007669"/>
    <property type="project" value="TreeGrafter"/>
</dbReference>
<dbReference type="Gene3D" id="3.90.550.10">
    <property type="entry name" value="Spore Coat Polysaccharide Biosynthesis Protein SpsA, Chain A"/>
    <property type="match status" value="1"/>
</dbReference>